<proteinExistence type="inferred from homology"/>
<evidence type="ECO:0000313" key="5">
    <source>
        <dbReference type="EMBL" id="KAH7289857.1"/>
    </source>
</evidence>
<evidence type="ECO:0000259" key="4">
    <source>
        <dbReference type="PROSITE" id="PS50235"/>
    </source>
</evidence>
<feature type="compositionally biased region" description="Polar residues" evidence="3">
    <location>
        <begin position="20"/>
        <end position="34"/>
    </location>
</feature>
<keyword evidence="2" id="KW-0378">Hydrolase</keyword>
<dbReference type="OrthoDB" id="1926517at2759"/>
<dbReference type="SUPFAM" id="SSF54001">
    <property type="entry name" value="Cysteine proteinases"/>
    <property type="match status" value="1"/>
</dbReference>
<dbReference type="EC" id="3.4.19.12" evidence="2"/>
<keyword evidence="2" id="KW-0788">Thiol protease</keyword>
<comment type="catalytic activity">
    <reaction evidence="2">
        <text>Thiol-dependent hydrolysis of ester, thioester, amide, peptide and isopeptide bonds formed by the C-terminal Gly of ubiquitin (a 76-residue protein attached to proteins as an intracellular targeting signal).</text>
        <dbReference type="EC" id="3.4.19.12"/>
    </reaction>
</comment>
<keyword evidence="2" id="KW-0645">Protease</keyword>
<gene>
    <name evidence="5" type="ORF">KP509_30G021800</name>
</gene>
<dbReference type="PANTHER" id="PTHR21646:SF23">
    <property type="entry name" value="UBIQUITIN CARBOXYL-TERMINAL HYDROLASE USP2"/>
    <property type="match status" value="1"/>
</dbReference>
<dbReference type="Gene3D" id="3.90.70.10">
    <property type="entry name" value="Cysteine proteinases"/>
    <property type="match status" value="1"/>
</dbReference>
<keyword evidence="2" id="KW-0833">Ubl conjugation pathway</keyword>
<feature type="region of interest" description="Disordered" evidence="3">
    <location>
        <begin position="1"/>
        <end position="34"/>
    </location>
</feature>
<dbReference type="PROSITE" id="PS50235">
    <property type="entry name" value="USP_3"/>
    <property type="match status" value="1"/>
</dbReference>
<dbReference type="InterPro" id="IPR018200">
    <property type="entry name" value="USP_CS"/>
</dbReference>
<comment type="caution">
    <text evidence="5">The sequence shown here is derived from an EMBL/GenBank/DDBJ whole genome shotgun (WGS) entry which is preliminary data.</text>
</comment>
<evidence type="ECO:0000313" key="6">
    <source>
        <dbReference type="Proteomes" id="UP000825935"/>
    </source>
</evidence>
<organism evidence="5 6">
    <name type="scientific">Ceratopteris richardii</name>
    <name type="common">Triangle waterfern</name>
    <dbReference type="NCBI Taxonomy" id="49495"/>
    <lineage>
        <taxon>Eukaryota</taxon>
        <taxon>Viridiplantae</taxon>
        <taxon>Streptophyta</taxon>
        <taxon>Embryophyta</taxon>
        <taxon>Tracheophyta</taxon>
        <taxon>Polypodiopsida</taxon>
        <taxon>Polypodiidae</taxon>
        <taxon>Polypodiales</taxon>
        <taxon>Pteridineae</taxon>
        <taxon>Pteridaceae</taxon>
        <taxon>Parkerioideae</taxon>
        <taxon>Ceratopteris</taxon>
    </lineage>
</organism>
<keyword evidence="6" id="KW-1185">Reference proteome</keyword>
<feature type="domain" description="USP" evidence="4">
    <location>
        <begin position="349"/>
        <end position="731"/>
    </location>
</feature>
<dbReference type="PROSITE" id="PS00973">
    <property type="entry name" value="USP_2"/>
    <property type="match status" value="1"/>
</dbReference>
<sequence length="733" mass="80521">MKGTSGGGRSRPSTPGATPSRRSSFRVSSDQPQHQCTGSLCRLVFNEIDDISTNANPIPIPNCNASPFRMFNSTFCGSPQRPSSLPQKSAGGTVCTDRVLNRYTTPQRTNDASAAIAKIRADLVRRTQGDAADNGHPFAVQKQSQRRFSSPAAIYSSRETSCASSSPSFSSSLSSSCMPLTFAYGNSGRNSAASALRNSVLQSARKVSVQNKFASGLDYSSRYPQNDFTNTCVHDYPSNTDASPSSSDDLLNSRLHRMTLRSDTRAAKKAGAAHQDNHDYESGDFHDSTISYGDFDIRDEVKIVSDLDNSRGDNRVSIDSGFFDNNVRLCTQSAKMLAMIPPKGLSCLVGLYNEGNTCYLNSCIQCLVHTMPLAASILNGNATLSSNPAGTVLAGSKSFQRRSFSMECGSELAPRRLSEANLITREFRDLLTRMWSSLCPPYSVASASAFLRSLQSWDSQFAGYHQQDAQEAMRSILDGLHESLNRVKSRHYTDIYREYESRPEDELAGITWNYHKSLNDSIIQDIFCGQLQSSIECSVCKKKSHCFDPFLDLSLPLPDQQSGASSLLGSRMGSKWGVSISDCLSLFVAPEALSGHDRYKCSTCKVPQLSTKKLSIYRAPPILVLHLKRFHGSGSFSFRKNDTPVSYPLEGLDLTDYLARATPRRQYYPHGARYDLYAVCNHSGSLGYGHYTAQCKDADGLWYSFNDSSVSTLSEPSIVSSSAYILFYQLRCA</sequence>
<dbReference type="PANTHER" id="PTHR21646">
    <property type="entry name" value="UBIQUITIN CARBOXYL-TERMINAL HYDROLASE"/>
    <property type="match status" value="1"/>
</dbReference>
<accession>A0A8T2R1D1</accession>
<dbReference type="GO" id="GO:0016579">
    <property type="term" value="P:protein deubiquitination"/>
    <property type="evidence" value="ECO:0007669"/>
    <property type="project" value="InterPro"/>
</dbReference>
<dbReference type="EMBL" id="CM035435">
    <property type="protein sequence ID" value="KAH7289857.1"/>
    <property type="molecule type" value="Genomic_DNA"/>
</dbReference>
<dbReference type="InterPro" id="IPR050185">
    <property type="entry name" value="Ub_carboxyl-term_hydrolase"/>
</dbReference>
<dbReference type="InterPro" id="IPR028889">
    <property type="entry name" value="USP"/>
</dbReference>
<dbReference type="CDD" id="cd02674">
    <property type="entry name" value="Peptidase_C19R"/>
    <property type="match status" value="1"/>
</dbReference>
<evidence type="ECO:0000256" key="3">
    <source>
        <dbReference type="SAM" id="MobiDB-lite"/>
    </source>
</evidence>
<dbReference type="GO" id="GO:0006508">
    <property type="term" value="P:proteolysis"/>
    <property type="evidence" value="ECO:0007669"/>
    <property type="project" value="UniProtKB-KW"/>
</dbReference>
<reference evidence="5" key="1">
    <citation type="submission" date="2021-08" db="EMBL/GenBank/DDBJ databases">
        <title>WGS assembly of Ceratopteris richardii.</title>
        <authorList>
            <person name="Marchant D.B."/>
            <person name="Chen G."/>
            <person name="Jenkins J."/>
            <person name="Shu S."/>
            <person name="Leebens-Mack J."/>
            <person name="Grimwood J."/>
            <person name="Schmutz J."/>
            <person name="Soltis P."/>
            <person name="Soltis D."/>
            <person name="Chen Z.-H."/>
        </authorList>
    </citation>
    <scope>NUCLEOTIDE SEQUENCE</scope>
    <source>
        <strain evidence="5">Whitten #5841</strain>
        <tissue evidence="5">Leaf</tissue>
    </source>
</reference>
<evidence type="ECO:0000256" key="1">
    <source>
        <dbReference type="ARBA" id="ARBA00009085"/>
    </source>
</evidence>
<dbReference type="AlphaFoldDB" id="A0A8T2R1D1"/>
<dbReference type="Proteomes" id="UP000825935">
    <property type="component" value="Chromosome 30"/>
</dbReference>
<dbReference type="InterPro" id="IPR001394">
    <property type="entry name" value="Peptidase_C19_UCH"/>
</dbReference>
<comment type="similarity">
    <text evidence="1 2">Belongs to the peptidase C19 family.</text>
</comment>
<dbReference type="InterPro" id="IPR038765">
    <property type="entry name" value="Papain-like_cys_pep_sf"/>
</dbReference>
<protein>
    <recommendedName>
        <fullName evidence="2">Ubiquitin carboxyl-terminal hydrolase</fullName>
        <ecNumber evidence="2">3.4.19.12</ecNumber>
    </recommendedName>
</protein>
<dbReference type="PROSITE" id="PS00972">
    <property type="entry name" value="USP_1"/>
    <property type="match status" value="1"/>
</dbReference>
<dbReference type="GO" id="GO:0004843">
    <property type="term" value="F:cysteine-type deubiquitinase activity"/>
    <property type="evidence" value="ECO:0007669"/>
    <property type="project" value="UniProtKB-UniRule"/>
</dbReference>
<name>A0A8T2R1D1_CERRI</name>
<comment type="function">
    <text evidence="2">Recognizes and hydrolyzes the peptide bond at the C-terminal Gly of ubiquitin. Involved in the processing of poly-ubiquitin precursors as well as that of ubiquitinated proteins.</text>
</comment>
<evidence type="ECO:0000256" key="2">
    <source>
        <dbReference type="RuleBase" id="RU366025"/>
    </source>
</evidence>
<dbReference type="Pfam" id="PF00443">
    <property type="entry name" value="UCH"/>
    <property type="match status" value="1"/>
</dbReference>